<dbReference type="Gene3D" id="1.25.40.10">
    <property type="entry name" value="Tetratricopeptide repeat domain"/>
    <property type="match status" value="3"/>
</dbReference>
<comment type="caution">
    <text evidence="2">The sequence shown here is derived from an EMBL/GenBank/DDBJ whole genome shotgun (WGS) entry which is preliminary data.</text>
</comment>
<sequence>MNLPNMLSEAAQLHARGDLLGARRRAEEALAADPKSVVALQFVGVLYCQTGEPGLGADFLTSALKQSPSDLPTRLNAMQALMDSGRVEEADKLGRDAPPSTSAAEFLRLRASIAKRLGNIDEALGFLKRAVEAAPNDHAAWNNLGNALHEADDTEGAVEALRRAVELRPDAAFVHVNLGRALATADRHQESLSQFEEASRLDPNDGIALFEIGKALVRMGHPTRALPFLGKAASLRRDDSNIFLVMGLAFARLDDLEKAEQAYRLAIQTDPNSAAAYLNVAILMERGNRTEELVELQEKALAHGVKGQEADFVQALVYRREGKLEDALRLAQQSHADSLDSAIRSNFIGEVADRLGDAETAFAAFAEMNRITARRPDAVVYDPTQWGRFIEGLTEKTTAEWFAKWQPVVPKNDPPAPAFLVGFFRSGTTLLDTILMGHPAAQVIEEQPMIVRLEESLGGLDRLPDLDGAAVDALRDRYFAELPEPLVPGKLLIDKNPLATRRAPLIHRIFPDARFIFALRHPCDVVLSCFMQNFQVSEAMVSFLDLTNAALLYDRAMTFWQKCQEIFPLNVHAIRYEEMVADTEGELRKLLAFLGLPWDDKVLDHQKTALDRGYIRTPSYAQVTEGIYVRAKGRWEKYRKQMEPVLPILAPWVERFGYEPLEL</sequence>
<name>A0ABT0SA53_9SPHN</name>
<dbReference type="Gene3D" id="3.40.50.300">
    <property type="entry name" value="P-loop containing nucleotide triphosphate hydrolases"/>
    <property type="match status" value="1"/>
</dbReference>
<dbReference type="PANTHER" id="PTHR44216">
    <property type="entry name" value="PROTEIN O-MANNOSYL-TRANSFERASE TMTC2"/>
    <property type="match status" value="1"/>
</dbReference>
<evidence type="ECO:0000313" key="3">
    <source>
        <dbReference type="Proteomes" id="UP001165383"/>
    </source>
</evidence>
<dbReference type="InterPro" id="IPR052384">
    <property type="entry name" value="TMTC_O-mannosyltransferase"/>
</dbReference>
<keyword evidence="3" id="KW-1185">Reference proteome</keyword>
<evidence type="ECO:0000313" key="2">
    <source>
        <dbReference type="EMBL" id="MCL6741257.1"/>
    </source>
</evidence>
<dbReference type="RefSeq" id="WP_249915654.1">
    <property type="nucleotide sequence ID" value="NZ_JAMGBB010000001.1"/>
</dbReference>
<dbReference type="Pfam" id="PF13432">
    <property type="entry name" value="TPR_16"/>
    <property type="match status" value="2"/>
</dbReference>
<keyword evidence="1" id="KW-0802">TPR repeat</keyword>
<feature type="repeat" description="TPR" evidence="1">
    <location>
        <begin position="172"/>
        <end position="205"/>
    </location>
</feature>
<evidence type="ECO:0000256" key="1">
    <source>
        <dbReference type="PROSITE-ProRule" id="PRU00339"/>
    </source>
</evidence>
<accession>A0ABT0SA53</accession>
<dbReference type="Pfam" id="PF13469">
    <property type="entry name" value="Sulfotransfer_3"/>
    <property type="match status" value="1"/>
</dbReference>
<dbReference type="SUPFAM" id="SSF48452">
    <property type="entry name" value="TPR-like"/>
    <property type="match status" value="1"/>
</dbReference>
<feature type="repeat" description="TPR" evidence="1">
    <location>
        <begin position="104"/>
        <end position="137"/>
    </location>
</feature>
<dbReference type="SUPFAM" id="SSF52540">
    <property type="entry name" value="P-loop containing nucleoside triphosphate hydrolases"/>
    <property type="match status" value="1"/>
</dbReference>
<dbReference type="Proteomes" id="UP001165383">
    <property type="component" value="Unassembled WGS sequence"/>
</dbReference>
<feature type="repeat" description="TPR" evidence="1">
    <location>
        <begin position="240"/>
        <end position="273"/>
    </location>
</feature>
<dbReference type="PROSITE" id="PS50005">
    <property type="entry name" value="TPR"/>
    <property type="match status" value="4"/>
</dbReference>
<proteinExistence type="predicted"/>
<protein>
    <submittedName>
        <fullName evidence="2">Sulfotransferase</fullName>
    </submittedName>
</protein>
<feature type="repeat" description="TPR" evidence="1">
    <location>
        <begin position="138"/>
        <end position="171"/>
    </location>
</feature>
<gene>
    <name evidence="2" type="ORF">LZ518_08960</name>
</gene>
<dbReference type="SMART" id="SM00028">
    <property type="entry name" value="TPR"/>
    <property type="match status" value="6"/>
</dbReference>
<dbReference type="InterPro" id="IPR019734">
    <property type="entry name" value="TPR_rpt"/>
</dbReference>
<dbReference type="EMBL" id="JAMGBB010000001">
    <property type="protein sequence ID" value="MCL6741257.1"/>
    <property type="molecule type" value="Genomic_DNA"/>
</dbReference>
<dbReference type="InterPro" id="IPR011990">
    <property type="entry name" value="TPR-like_helical_dom_sf"/>
</dbReference>
<reference evidence="2" key="1">
    <citation type="submission" date="2022-05" db="EMBL/GenBank/DDBJ databases">
        <authorList>
            <person name="Jo J.-H."/>
            <person name="Im W.-T."/>
        </authorList>
    </citation>
    <scope>NUCLEOTIDE SEQUENCE</scope>
    <source>
        <strain evidence="2">RB56-2</strain>
    </source>
</reference>
<organism evidence="2 3">
    <name type="scientific">Sphingomonas brevis</name>
    <dbReference type="NCBI Taxonomy" id="2908206"/>
    <lineage>
        <taxon>Bacteria</taxon>
        <taxon>Pseudomonadati</taxon>
        <taxon>Pseudomonadota</taxon>
        <taxon>Alphaproteobacteria</taxon>
        <taxon>Sphingomonadales</taxon>
        <taxon>Sphingomonadaceae</taxon>
        <taxon>Sphingomonas</taxon>
    </lineage>
</organism>
<dbReference type="PANTHER" id="PTHR44216:SF3">
    <property type="entry name" value="PROTEIN O-MANNOSYL-TRANSFERASE TMTC2"/>
    <property type="match status" value="1"/>
</dbReference>
<dbReference type="InterPro" id="IPR027417">
    <property type="entry name" value="P-loop_NTPase"/>
</dbReference>